<organism evidence="1 2">
    <name type="scientific">Armadillidium nasatum</name>
    <dbReference type="NCBI Taxonomy" id="96803"/>
    <lineage>
        <taxon>Eukaryota</taxon>
        <taxon>Metazoa</taxon>
        <taxon>Ecdysozoa</taxon>
        <taxon>Arthropoda</taxon>
        <taxon>Crustacea</taxon>
        <taxon>Multicrustacea</taxon>
        <taxon>Malacostraca</taxon>
        <taxon>Eumalacostraca</taxon>
        <taxon>Peracarida</taxon>
        <taxon>Isopoda</taxon>
        <taxon>Oniscidea</taxon>
        <taxon>Crinocheta</taxon>
        <taxon>Armadillidiidae</taxon>
        <taxon>Armadillidium</taxon>
    </lineage>
</organism>
<reference evidence="1 2" key="1">
    <citation type="journal article" date="2019" name="PLoS Biol.">
        <title>Sex chromosomes control vertical transmission of feminizing Wolbachia symbionts in an isopod.</title>
        <authorList>
            <person name="Becking T."/>
            <person name="Chebbi M.A."/>
            <person name="Giraud I."/>
            <person name="Moumen B."/>
            <person name="Laverre T."/>
            <person name="Caubet Y."/>
            <person name="Peccoud J."/>
            <person name="Gilbert C."/>
            <person name="Cordaux R."/>
        </authorList>
    </citation>
    <scope>NUCLEOTIDE SEQUENCE [LARGE SCALE GENOMIC DNA]</scope>
    <source>
        <strain evidence="1">ANa2</strain>
        <tissue evidence="1">Whole body excluding digestive tract and cuticle</tissue>
    </source>
</reference>
<protein>
    <submittedName>
        <fullName evidence="1">Uncharacterized protein</fullName>
    </submittedName>
</protein>
<comment type="caution">
    <text evidence="1">The sequence shown here is derived from an EMBL/GenBank/DDBJ whole genome shotgun (WGS) entry which is preliminary data.</text>
</comment>
<proteinExistence type="predicted"/>
<feature type="non-terminal residue" evidence="1">
    <location>
        <position position="1"/>
    </location>
</feature>
<dbReference type="EMBL" id="SEYY01021723">
    <property type="protein sequence ID" value="KAB7496125.1"/>
    <property type="molecule type" value="Genomic_DNA"/>
</dbReference>
<name>A0A5N5SPU4_9CRUS</name>
<keyword evidence="2" id="KW-1185">Reference proteome</keyword>
<evidence type="ECO:0000313" key="1">
    <source>
        <dbReference type="EMBL" id="KAB7496125.1"/>
    </source>
</evidence>
<evidence type="ECO:0000313" key="2">
    <source>
        <dbReference type="Proteomes" id="UP000326759"/>
    </source>
</evidence>
<dbReference type="AlphaFoldDB" id="A0A5N5SPU4"/>
<accession>A0A5N5SPU4</accession>
<gene>
    <name evidence="1" type="ORF">Anas_08326</name>
</gene>
<sequence length="191" mass="21620">IRIGEVQLRTQRSVLPLKVESIDGQMGSCTCTLRNKSLFPLDLSVKLSDHEQFLSIYPERLSIPSQGDSTIEIQLEDGSRILSKEVKLEPKEKLNLMINFTPSKRELYLGSLMCIYKNAHGKTTRIALSKDEENDEKCPSLSDDPIVFYNSCKILNIPLCRDIPENDISTTMINAGVDMTTMKSFMIKNME</sequence>
<dbReference type="Proteomes" id="UP000326759">
    <property type="component" value="Unassembled WGS sequence"/>
</dbReference>